<dbReference type="PANTHER" id="PTHR42924:SF3">
    <property type="entry name" value="POLYMERASE_HISTIDINOL PHOSPHATASE N-TERMINAL DOMAIN-CONTAINING PROTEIN"/>
    <property type="match status" value="1"/>
</dbReference>
<dbReference type="SMART" id="SM00481">
    <property type="entry name" value="POLIIIAc"/>
    <property type="match status" value="1"/>
</dbReference>
<accession>A0A3A8PJK2</accession>
<feature type="domain" description="Polymerase/histidinol phosphatase N-terminal" evidence="1">
    <location>
        <begin position="2"/>
        <end position="67"/>
    </location>
</feature>
<evidence type="ECO:0000259" key="1">
    <source>
        <dbReference type="SMART" id="SM00481"/>
    </source>
</evidence>
<evidence type="ECO:0000313" key="3">
    <source>
        <dbReference type="Proteomes" id="UP000267003"/>
    </source>
</evidence>
<dbReference type="GO" id="GO:0004534">
    <property type="term" value="F:5'-3' RNA exonuclease activity"/>
    <property type="evidence" value="ECO:0007669"/>
    <property type="project" value="TreeGrafter"/>
</dbReference>
<comment type="caution">
    <text evidence="2">The sequence shown here is derived from an EMBL/GenBank/DDBJ whole genome shotgun (WGS) entry which is preliminary data.</text>
</comment>
<organism evidence="2 3">
    <name type="scientific">Corallococcus aberystwythensis</name>
    <dbReference type="NCBI Taxonomy" id="2316722"/>
    <lineage>
        <taxon>Bacteria</taxon>
        <taxon>Pseudomonadati</taxon>
        <taxon>Myxococcota</taxon>
        <taxon>Myxococcia</taxon>
        <taxon>Myxococcales</taxon>
        <taxon>Cystobacterineae</taxon>
        <taxon>Myxococcaceae</taxon>
        <taxon>Corallococcus</taxon>
    </lineage>
</organism>
<gene>
    <name evidence="2" type="ORF">D7W81_33545</name>
</gene>
<keyword evidence="3" id="KW-1185">Reference proteome</keyword>
<dbReference type="SUPFAM" id="SSF89550">
    <property type="entry name" value="PHP domain-like"/>
    <property type="match status" value="1"/>
</dbReference>
<sequence length="280" mass="30366">MIDLHSHTTASDGQYPPSELVARAAAAGVTVLAVTDHDTVAGLQEARQAALAHKLELVPGIELSAFVYAKEAHILGHFLRPEDPDLARFADRLREERTRRMEAMVAKLRGLGFPVRMEQVRKVAGDAQLGRPHLARVLVEQGWCVDLKAAFDRFLGTGRAAWVERFKLDGAEAIRLIRNAGGTATLAHPGSSKMERPEIQALAKAGLSGLEILSVDHNPSVRQKYLALAAEFDLVPTFGSDFHGEAVAPDHRLGAAAMSLELFQKLRARAPSSQPVSQPV</sequence>
<dbReference type="CDD" id="cd07438">
    <property type="entry name" value="PHP_HisPPase_AMP"/>
    <property type="match status" value="1"/>
</dbReference>
<dbReference type="InterPro" id="IPR004013">
    <property type="entry name" value="PHP_dom"/>
</dbReference>
<dbReference type="Gene3D" id="1.10.150.650">
    <property type="match status" value="1"/>
</dbReference>
<dbReference type="OrthoDB" id="9804333at2"/>
<dbReference type="Pfam" id="PF02811">
    <property type="entry name" value="PHP"/>
    <property type="match status" value="1"/>
</dbReference>
<dbReference type="AlphaFoldDB" id="A0A3A8PJK2"/>
<dbReference type="RefSeq" id="WP_120559486.1">
    <property type="nucleotide sequence ID" value="NZ_RAWK01000275.1"/>
</dbReference>
<name>A0A3A8PJK2_9BACT</name>
<reference evidence="3" key="1">
    <citation type="submission" date="2018-09" db="EMBL/GenBank/DDBJ databases">
        <authorList>
            <person name="Livingstone P.G."/>
            <person name="Whitworth D.E."/>
        </authorList>
    </citation>
    <scope>NUCLEOTIDE SEQUENCE [LARGE SCALE GENOMIC DNA]</scope>
    <source>
        <strain evidence="3">AB050A</strain>
    </source>
</reference>
<dbReference type="InterPro" id="IPR003141">
    <property type="entry name" value="Pol/His_phosphatase_N"/>
</dbReference>
<dbReference type="EMBL" id="RAWK01000275">
    <property type="protein sequence ID" value="RKH56533.1"/>
    <property type="molecule type" value="Genomic_DNA"/>
</dbReference>
<dbReference type="Proteomes" id="UP000267003">
    <property type="component" value="Unassembled WGS sequence"/>
</dbReference>
<dbReference type="PANTHER" id="PTHR42924">
    <property type="entry name" value="EXONUCLEASE"/>
    <property type="match status" value="1"/>
</dbReference>
<protein>
    <submittedName>
        <fullName evidence="2">PHP domain-containing protein</fullName>
    </submittedName>
</protein>
<evidence type="ECO:0000313" key="2">
    <source>
        <dbReference type="EMBL" id="RKH56533.1"/>
    </source>
</evidence>
<dbReference type="InterPro" id="IPR016195">
    <property type="entry name" value="Pol/histidinol_Pase-like"/>
</dbReference>
<dbReference type="Gene3D" id="3.20.20.140">
    <property type="entry name" value="Metal-dependent hydrolases"/>
    <property type="match status" value="1"/>
</dbReference>
<dbReference type="InterPro" id="IPR052018">
    <property type="entry name" value="PHP_domain"/>
</dbReference>
<proteinExistence type="predicted"/>
<dbReference type="GO" id="GO:0035312">
    <property type="term" value="F:5'-3' DNA exonuclease activity"/>
    <property type="evidence" value="ECO:0007669"/>
    <property type="project" value="TreeGrafter"/>
</dbReference>